<evidence type="ECO:0000313" key="1">
    <source>
        <dbReference type="EMBL" id="KAG8223042.1"/>
    </source>
</evidence>
<name>A0A8K0NVC7_LADFU</name>
<reference evidence="1" key="1">
    <citation type="submission" date="2013-04" db="EMBL/GenBank/DDBJ databases">
        <authorList>
            <person name="Qu J."/>
            <person name="Murali S.C."/>
            <person name="Bandaranaike D."/>
            <person name="Bellair M."/>
            <person name="Blankenburg K."/>
            <person name="Chao H."/>
            <person name="Dinh H."/>
            <person name="Doddapaneni H."/>
            <person name="Downs B."/>
            <person name="Dugan-Rocha S."/>
            <person name="Elkadiri S."/>
            <person name="Gnanaolivu R.D."/>
            <person name="Hernandez B."/>
            <person name="Javaid M."/>
            <person name="Jayaseelan J.C."/>
            <person name="Lee S."/>
            <person name="Li M."/>
            <person name="Ming W."/>
            <person name="Munidasa M."/>
            <person name="Muniz J."/>
            <person name="Nguyen L."/>
            <person name="Ongeri F."/>
            <person name="Osuji N."/>
            <person name="Pu L.-L."/>
            <person name="Puazo M."/>
            <person name="Qu C."/>
            <person name="Quiroz J."/>
            <person name="Raj R."/>
            <person name="Weissenberger G."/>
            <person name="Xin Y."/>
            <person name="Zou X."/>
            <person name="Han Y."/>
            <person name="Richards S."/>
            <person name="Worley K."/>
            <person name="Muzny D."/>
            <person name="Gibbs R."/>
        </authorList>
    </citation>
    <scope>NUCLEOTIDE SEQUENCE</scope>
    <source>
        <strain evidence="1">Sampled in the wild</strain>
    </source>
</reference>
<proteinExistence type="predicted"/>
<reference evidence="1" key="2">
    <citation type="submission" date="2017-10" db="EMBL/GenBank/DDBJ databases">
        <title>Ladona fulva Genome sequencing and assembly.</title>
        <authorList>
            <person name="Murali S."/>
            <person name="Richards S."/>
            <person name="Bandaranaike D."/>
            <person name="Bellair M."/>
            <person name="Blankenburg K."/>
            <person name="Chao H."/>
            <person name="Dinh H."/>
            <person name="Doddapaneni H."/>
            <person name="Dugan-Rocha S."/>
            <person name="Elkadiri S."/>
            <person name="Gnanaolivu R."/>
            <person name="Hernandez B."/>
            <person name="Skinner E."/>
            <person name="Javaid M."/>
            <person name="Lee S."/>
            <person name="Li M."/>
            <person name="Ming W."/>
            <person name="Munidasa M."/>
            <person name="Muniz J."/>
            <person name="Nguyen L."/>
            <person name="Hughes D."/>
            <person name="Osuji N."/>
            <person name="Pu L.-L."/>
            <person name="Puazo M."/>
            <person name="Qu C."/>
            <person name="Quiroz J."/>
            <person name="Raj R."/>
            <person name="Weissenberger G."/>
            <person name="Xin Y."/>
            <person name="Zou X."/>
            <person name="Han Y."/>
            <person name="Worley K."/>
            <person name="Muzny D."/>
            <person name="Gibbs R."/>
        </authorList>
    </citation>
    <scope>NUCLEOTIDE SEQUENCE</scope>
    <source>
        <strain evidence="1">Sampled in the wild</strain>
    </source>
</reference>
<gene>
    <name evidence="1" type="ORF">J437_LFUL006056</name>
</gene>
<protein>
    <recommendedName>
        <fullName evidence="3">Integrase zinc-binding domain-containing protein</fullName>
    </recommendedName>
</protein>
<keyword evidence="2" id="KW-1185">Reference proteome</keyword>
<dbReference type="AlphaFoldDB" id="A0A8K0NVC7"/>
<accession>A0A8K0NVC7</accession>
<dbReference type="OrthoDB" id="10058156at2759"/>
<evidence type="ECO:0008006" key="3">
    <source>
        <dbReference type="Google" id="ProtNLM"/>
    </source>
</evidence>
<dbReference type="EMBL" id="KZ308151">
    <property type="protein sequence ID" value="KAG8223042.1"/>
    <property type="molecule type" value="Genomic_DNA"/>
</dbReference>
<organism evidence="1 2">
    <name type="scientific">Ladona fulva</name>
    <name type="common">Scarce chaser dragonfly</name>
    <name type="synonym">Libellula fulva</name>
    <dbReference type="NCBI Taxonomy" id="123851"/>
    <lineage>
        <taxon>Eukaryota</taxon>
        <taxon>Metazoa</taxon>
        <taxon>Ecdysozoa</taxon>
        <taxon>Arthropoda</taxon>
        <taxon>Hexapoda</taxon>
        <taxon>Insecta</taxon>
        <taxon>Pterygota</taxon>
        <taxon>Palaeoptera</taxon>
        <taxon>Odonata</taxon>
        <taxon>Epiprocta</taxon>
        <taxon>Anisoptera</taxon>
        <taxon>Libelluloidea</taxon>
        <taxon>Libellulidae</taxon>
        <taxon>Ladona</taxon>
    </lineage>
</organism>
<comment type="caution">
    <text evidence="1">The sequence shown here is derived from an EMBL/GenBank/DDBJ whole genome shotgun (WGS) entry which is preliminary data.</text>
</comment>
<evidence type="ECO:0000313" key="2">
    <source>
        <dbReference type="Proteomes" id="UP000792457"/>
    </source>
</evidence>
<sequence length="66" mass="7705">MWKWYRRAVRLEDEGSWGNCWGGCLSRPRVSNVLVIPEALRCKILNELHSSHLGIAKMKYLARSYV</sequence>
<dbReference type="Proteomes" id="UP000792457">
    <property type="component" value="Unassembled WGS sequence"/>
</dbReference>